<protein>
    <submittedName>
        <fullName evidence="1">Uncharacterized protein</fullName>
    </submittedName>
</protein>
<evidence type="ECO:0000313" key="1">
    <source>
        <dbReference type="EMBL" id="SMR55135.1"/>
    </source>
</evidence>
<gene>
    <name evidence="1" type="ORF">ZT1E4_G7482</name>
</gene>
<name>A0A2H1GNH2_ZYMTR</name>
<dbReference type="AlphaFoldDB" id="A0A2H1GNH2"/>
<dbReference type="Proteomes" id="UP000245764">
    <property type="component" value="Chromosome 7"/>
</dbReference>
<evidence type="ECO:0000313" key="2">
    <source>
        <dbReference type="Proteomes" id="UP000245764"/>
    </source>
</evidence>
<proteinExistence type="predicted"/>
<reference evidence="2" key="1">
    <citation type="submission" date="2017-05" db="EMBL/GenBank/DDBJ databases">
        <authorList>
            <person name="Song R."/>
            <person name="Chenine A.L."/>
            <person name="Ruprecht R.M."/>
        </authorList>
    </citation>
    <scope>NUCLEOTIDE SEQUENCE [LARGE SCALE GENOMIC DNA]</scope>
</reference>
<accession>A0A2H1GNH2</accession>
<dbReference type="EMBL" id="LT854259">
    <property type="protein sequence ID" value="SMR55135.1"/>
    <property type="molecule type" value="Genomic_DNA"/>
</dbReference>
<sequence length="285" mass="32663">MASKRKAPELDDVQRGITAKKLRGTAPELRNMIYKSLVDAEFPSDKSQREHPSVLEIGDNEEAHVVEATLKPGRYQLVGESGQPELVDSTLCKMDPLLFAECFSECTKDWTFAFAAPEHLKNFITRVQIILSIDTTLSFEPGCLELHLFANKKFQGMEGWQEMEMHHGYVQRAEKHFDAWMDAVQNLDSLGKFHVRFVFKRHWRDYDNLGGAAKIFRKTGLESSVWVDPQLVEDYPENDRDRHLALTVAAFKGQGLSWQNSLQQAEVTEMCDHGCRGLRQQKFED</sequence>
<organism evidence="1 2">
    <name type="scientific">Zymoseptoria tritici ST99CH_1E4</name>
    <dbReference type="NCBI Taxonomy" id="1276532"/>
    <lineage>
        <taxon>Eukaryota</taxon>
        <taxon>Fungi</taxon>
        <taxon>Dikarya</taxon>
        <taxon>Ascomycota</taxon>
        <taxon>Pezizomycotina</taxon>
        <taxon>Dothideomycetes</taxon>
        <taxon>Dothideomycetidae</taxon>
        <taxon>Mycosphaerellales</taxon>
        <taxon>Mycosphaerellaceae</taxon>
        <taxon>Zymoseptoria</taxon>
    </lineage>
</organism>